<dbReference type="InterPro" id="IPR050494">
    <property type="entry name" value="Ser_Thr_dual-spec_kinase"/>
</dbReference>
<keyword evidence="6" id="KW-0067">ATP-binding</keyword>
<keyword evidence="10" id="KW-1185">Reference proteome</keyword>
<evidence type="ECO:0000256" key="7">
    <source>
        <dbReference type="SAM" id="MobiDB-lite"/>
    </source>
</evidence>
<feature type="region of interest" description="Disordered" evidence="7">
    <location>
        <begin position="1"/>
        <end position="21"/>
    </location>
</feature>
<protein>
    <submittedName>
        <fullName evidence="9">Putative serine/threonine-protein kinase dyrk2</fullName>
    </submittedName>
</protein>
<proteinExistence type="predicted"/>
<dbReference type="SMART" id="SM00220">
    <property type="entry name" value="S_TKc"/>
    <property type="match status" value="1"/>
</dbReference>
<keyword evidence="3" id="KW-0808">Transferase</keyword>
<gene>
    <name evidence="9" type="ORF">F751_1285</name>
</gene>
<dbReference type="Pfam" id="PF00069">
    <property type="entry name" value="Pkinase"/>
    <property type="match status" value="1"/>
</dbReference>
<dbReference type="PANTHER" id="PTHR24058">
    <property type="entry name" value="DUAL SPECIFICITY PROTEIN KINASE"/>
    <property type="match status" value="1"/>
</dbReference>
<dbReference type="AlphaFoldDB" id="A0A087SN08"/>
<dbReference type="PANTHER" id="PTHR24058:SF124">
    <property type="entry name" value="PROTEIN KINASE SUPERFAMILY PROTEIN"/>
    <property type="match status" value="1"/>
</dbReference>
<dbReference type="CDD" id="cd14133">
    <property type="entry name" value="PKc_DYRK_like"/>
    <property type="match status" value="1"/>
</dbReference>
<evidence type="ECO:0000313" key="10">
    <source>
        <dbReference type="Proteomes" id="UP000028924"/>
    </source>
</evidence>
<evidence type="ECO:0000256" key="6">
    <source>
        <dbReference type="ARBA" id="ARBA00022840"/>
    </source>
</evidence>
<dbReference type="InterPro" id="IPR000719">
    <property type="entry name" value="Prot_kinase_dom"/>
</dbReference>
<dbReference type="InterPro" id="IPR011009">
    <property type="entry name" value="Kinase-like_dom_sf"/>
</dbReference>
<feature type="region of interest" description="Disordered" evidence="7">
    <location>
        <begin position="53"/>
        <end position="75"/>
    </location>
</feature>
<evidence type="ECO:0000256" key="3">
    <source>
        <dbReference type="ARBA" id="ARBA00022679"/>
    </source>
</evidence>
<dbReference type="KEGG" id="apro:F751_1285"/>
<organism evidence="9 10">
    <name type="scientific">Auxenochlorella protothecoides</name>
    <name type="common">Green microalga</name>
    <name type="synonym">Chlorella protothecoides</name>
    <dbReference type="NCBI Taxonomy" id="3075"/>
    <lineage>
        <taxon>Eukaryota</taxon>
        <taxon>Viridiplantae</taxon>
        <taxon>Chlorophyta</taxon>
        <taxon>core chlorophytes</taxon>
        <taxon>Trebouxiophyceae</taxon>
        <taxon>Chlorellales</taxon>
        <taxon>Chlorellaceae</taxon>
        <taxon>Auxenochlorella</taxon>
    </lineage>
</organism>
<dbReference type="FunFam" id="1.10.510.10:FF:000380">
    <property type="entry name" value="Serine/threonine-protein kinase ppk15"/>
    <property type="match status" value="1"/>
</dbReference>
<dbReference type="GeneID" id="23612676"/>
<keyword evidence="1" id="KW-0723">Serine/threonine-protein kinase</keyword>
<dbReference type="eggNOG" id="KOG0667">
    <property type="taxonomic scope" value="Eukaryota"/>
</dbReference>
<dbReference type="OrthoDB" id="9332038at2759"/>
<dbReference type="PROSITE" id="PS00108">
    <property type="entry name" value="PROTEIN_KINASE_ST"/>
    <property type="match status" value="1"/>
</dbReference>
<name>A0A087SN08_AUXPR</name>
<sequence>MDAGLEADEYTDDDDPGFWRIDMTGQESAFDDLEARASESSWRGAYATVPGASPLSTTGSLSEAAPGHSRRSSMDAGEPFVYDAEEFDRRFEELSLRVVHRRGATGFEETKEFDIHLDDVLAGRYQVVELLGKAAFCRAVQALDTKTGLRVCLKIIKNSKDYFDQSLDEIKVLRYVNAADPGDEEGILRLYDYFYYREHLILVTELLRANLFEFQRHNRASGAPPYFTRPRIASIARQVLRSLAFLHSLDLMHADLKPENIVMRSYSRCQVKIIDLGSSCFLTDHLSTYVQSRSYRAPEVILGLPYDQKIDLWSLGCILAELSSGKVLLQNESLVTLLARLESILGAVPRHMLRRGRFSHKYYTRDGRLFERNRHTHRLEYLKPKRTCLARRLPDADAGMVSFLQLLLQVDPAKRPTAEEALAHPWLTSFEDGGL</sequence>
<reference evidence="9 10" key="1">
    <citation type="journal article" date="2014" name="BMC Genomics">
        <title>Oil accumulation mechanisms of the oleaginous microalga Chlorella protothecoides revealed through its genome, transcriptomes, and proteomes.</title>
        <authorList>
            <person name="Gao C."/>
            <person name="Wang Y."/>
            <person name="Shen Y."/>
            <person name="Yan D."/>
            <person name="He X."/>
            <person name="Dai J."/>
            <person name="Wu Q."/>
        </authorList>
    </citation>
    <scope>NUCLEOTIDE SEQUENCE [LARGE SCALE GENOMIC DNA]</scope>
    <source>
        <strain evidence="9 10">0710</strain>
    </source>
</reference>
<feature type="domain" description="Protein kinase" evidence="8">
    <location>
        <begin position="125"/>
        <end position="427"/>
    </location>
</feature>
<evidence type="ECO:0000256" key="4">
    <source>
        <dbReference type="ARBA" id="ARBA00022741"/>
    </source>
</evidence>
<dbReference type="EMBL" id="KL662143">
    <property type="protein sequence ID" value="KFM27112.1"/>
    <property type="molecule type" value="Genomic_DNA"/>
</dbReference>
<dbReference type="Proteomes" id="UP000028924">
    <property type="component" value="Unassembled WGS sequence"/>
</dbReference>
<evidence type="ECO:0000313" key="9">
    <source>
        <dbReference type="EMBL" id="KFM27112.1"/>
    </source>
</evidence>
<feature type="compositionally biased region" description="Acidic residues" evidence="7">
    <location>
        <begin position="1"/>
        <end position="16"/>
    </location>
</feature>
<evidence type="ECO:0000256" key="2">
    <source>
        <dbReference type="ARBA" id="ARBA00022553"/>
    </source>
</evidence>
<keyword evidence="2" id="KW-0597">Phosphoprotein</keyword>
<accession>A0A087SN08</accession>
<dbReference type="GO" id="GO:0005524">
    <property type="term" value="F:ATP binding"/>
    <property type="evidence" value="ECO:0007669"/>
    <property type="project" value="UniProtKB-KW"/>
</dbReference>
<dbReference type="GO" id="GO:0004674">
    <property type="term" value="F:protein serine/threonine kinase activity"/>
    <property type="evidence" value="ECO:0007669"/>
    <property type="project" value="UniProtKB-KW"/>
</dbReference>
<dbReference type="Gene3D" id="3.30.200.20">
    <property type="entry name" value="Phosphorylase Kinase, domain 1"/>
    <property type="match status" value="1"/>
</dbReference>
<keyword evidence="4" id="KW-0547">Nucleotide-binding</keyword>
<dbReference type="PROSITE" id="PS50011">
    <property type="entry name" value="PROTEIN_KINASE_DOM"/>
    <property type="match status" value="1"/>
</dbReference>
<dbReference type="SUPFAM" id="SSF56112">
    <property type="entry name" value="Protein kinase-like (PK-like)"/>
    <property type="match status" value="1"/>
</dbReference>
<dbReference type="InterPro" id="IPR008271">
    <property type="entry name" value="Ser/Thr_kinase_AS"/>
</dbReference>
<keyword evidence="5 9" id="KW-0418">Kinase</keyword>
<dbReference type="RefSeq" id="XP_011400079.1">
    <property type="nucleotide sequence ID" value="XM_011401777.1"/>
</dbReference>
<evidence type="ECO:0000256" key="5">
    <source>
        <dbReference type="ARBA" id="ARBA00022777"/>
    </source>
</evidence>
<dbReference type="Gene3D" id="1.10.510.10">
    <property type="entry name" value="Transferase(Phosphotransferase) domain 1"/>
    <property type="match status" value="1"/>
</dbReference>
<evidence type="ECO:0000256" key="1">
    <source>
        <dbReference type="ARBA" id="ARBA00022527"/>
    </source>
</evidence>
<evidence type="ECO:0000259" key="8">
    <source>
        <dbReference type="PROSITE" id="PS50011"/>
    </source>
</evidence>
<dbReference type="STRING" id="3075.A0A087SN08"/>